<dbReference type="Pfam" id="PF01243">
    <property type="entry name" value="PNPOx_N"/>
    <property type="match status" value="1"/>
</dbReference>
<dbReference type="SUPFAM" id="SSF50475">
    <property type="entry name" value="FMN-binding split barrel"/>
    <property type="match status" value="1"/>
</dbReference>
<keyword evidence="1" id="KW-0560">Oxidoreductase</keyword>
<keyword evidence="4" id="KW-1185">Reference proteome</keyword>
<dbReference type="PANTHER" id="PTHR35176:SF6">
    <property type="entry name" value="HEME OXYGENASE HI_0854-RELATED"/>
    <property type="match status" value="1"/>
</dbReference>
<feature type="domain" description="Pyridoxamine 5'-phosphate oxidase N-terminal" evidence="2">
    <location>
        <begin position="27"/>
        <end position="114"/>
    </location>
</feature>
<dbReference type="Proteomes" id="UP000554965">
    <property type="component" value="Unassembled WGS sequence"/>
</dbReference>
<dbReference type="GO" id="GO:0070967">
    <property type="term" value="F:coenzyme F420 binding"/>
    <property type="evidence" value="ECO:0007669"/>
    <property type="project" value="TreeGrafter"/>
</dbReference>
<protein>
    <recommendedName>
        <fullName evidence="2">Pyridoxamine 5'-phosphate oxidase N-terminal domain-containing protein</fullName>
    </recommendedName>
</protein>
<gene>
    <name evidence="3" type="ORF">MSIMFB_01247</name>
</gene>
<dbReference type="InterPro" id="IPR052019">
    <property type="entry name" value="F420H2_bilvrd_red/Heme_oxyg"/>
</dbReference>
<evidence type="ECO:0000313" key="3">
    <source>
        <dbReference type="EMBL" id="SOJ53749.1"/>
    </source>
</evidence>
<reference evidence="3 4" key="1">
    <citation type="submission" date="2017-10" db="EMBL/GenBank/DDBJ databases">
        <authorList>
            <consortium name="Urmite Genomes"/>
        </authorList>
    </citation>
    <scope>NUCLEOTIDE SEQUENCE [LARGE SCALE GENOMIC DNA]</scope>
    <source>
        <strain evidence="3 4">FB-527</strain>
    </source>
</reference>
<dbReference type="InterPro" id="IPR011576">
    <property type="entry name" value="Pyridox_Oxase_N"/>
</dbReference>
<name>A0A7Z7IHQ6_9MYCO</name>
<organism evidence="3 4">
    <name type="scientific">Mycobacterium simulans</name>
    <dbReference type="NCBI Taxonomy" id="627089"/>
    <lineage>
        <taxon>Bacteria</taxon>
        <taxon>Bacillati</taxon>
        <taxon>Actinomycetota</taxon>
        <taxon>Actinomycetes</taxon>
        <taxon>Mycobacteriales</taxon>
        <taxon>Mycobacteriaceae</taxon>
        <taxon>Mycobacterium</taxon>
    </lineage>
</organism>
<sequence length="162" mass="18158">MTAWKEFTAQAPNIATVFKRRPRAPGNLCLLAALRRDGSPRISPMEPLIFEEQLWLPGMPATTKFADLERDPRFCLHTATADPPVSDGDAKLWGLAHIVSDNALRQRFANKLFEETGFDLREQEFALFGTDITGASTVEVCNDHLDITVWNPGEPEKAVRKH</sequence>
<evidence type="ECO:0000256" key="1">
    <source>
        <dbReference type="ARBA" id="ARBA00023002"/>
    </source>
</evidence>
<dbReference type="RefSeq" id="WP_186241937.1">
    <property type="nucleotide sequence ID" value="NZ_OCTY01000002.1"/>
</dbReference>
<proteinExistence type="predicted"/>
<evidence type="ECO:0000259" key="2">
    <source>
        <dbReference type="Pfam" id="PF01243"/>
    </source>
</evidence>
<dbReference type="GO" id="GO:0016627">
    <property type="term" value="F:oxidoreductase activity, acting on the CH-CH group of donors"/>
    <property type="evidence" value="ECO:0007669"/>
    <property type="project" value="TreeGrafter"/>
</dbReference>
<dbReference type="Gene3D" id="2.30.110.10">
    <property type="entry name" value="Electron Transport, Fmn-binding Protein, Chain A"/>
    <property type="match status" value="1"/>
</dbReference>
<accession>A0A7Z7IHQ6</accession>
<dbReference type="InterPro" id="IPR012349">
    <property type="entry name" value="Split_barrel_FMN-bd"/>
</dbReference>
<dbReference type="PANTHER" id="PTHR35176">
    <property type="entry name" value="HEME OXYGENASE HI_0854-RELATED"/>
    <property type="match status" value="1"/>
</dbReference>
<comment type="caution">
    <text evidence="3">The sequence shown here is derived from an EMBL/GenBank/DDBJ whole genome shotgun (WGS) entry which is preliminary data.</text>
</comment>
<dbReference type="GO" id="GO:0005829">
    <property type="term" value="C:cytosol"/>
    <property type="evidence" value="ECO:0007669"/>
    <property type="project" value="TreeGrafter"/>
</dbReference>
<dbReference type="EMBL" id="OCTY01000002">
    <property type="protein sequence ID" value="SOJ53749.1"/>
    <property type="molecule type" value="Genomic_DNA"/>
</dbReference>
<dbReference type="AlphaFoldDB" id="A0A7Z7IHQ6"/>
<evidence type="ECO:0000313" key="4">
    <source>
        <dbReference type="Proteomes" id="UP000554965"/>
    </source>
</evidence>